<proteinExistence type="predicted"/>
<name>A0A2L2DIG5_MIMIV</name>
<organism evidence="2">
    <name type="scientific">Acanthamoeba polyphaga mimivirus</name>
    <name type="common">APMV</name>
    <dbReference type="NCBI Taxonomy" id="212035"/>
    <lineage>
        <taxon>Viruses</taxon>
        <taxon>Varidnaviria</taxon>
        <taxon>Bamfordvirae</taxon>
        <taxon>Nucleocytoviricota</taxon>
        <taxon>Megaviricetes</taxon>
        <taxon>Imitervirales</taxon>
        <taxon>Mimiviridae</taxon>
        <taxon>Megamimivirinae</taxon>
        <taxon>Mimivirus</taxon>
        <taxon>Mimivirus bradfordmassiliense</taxon>
    </lineage>
</organism>
<dbReference type="Proteomes" id="UP000280369">
    <property type="component" value="Segment"/>
</dbReference>
<sequence length="403" mass="47616">MLSNCENNIRYIIPSLSAIILHKIGNSEKDLKILKQIHGSIIDFNWTEYKYVYYMNTAQVILNQVKLFRNIYENVKNSSIKNKKNNPLYSRLLEFNNGGRNNNYSPKNIYVYGGFIRDYIGGNIYNDIDIRFPCRELANIFMNYCIPQQYNINIIGENEFGFYPDIWECINIEIVQDKYRNYPIKINLTWDKYRNVNCHYFDFDVNMLLVYDFVYGGEFTSMFSLANTECCLQSVIENCQSKKFIVLSINDEQLISHGNHDIRIIRNDQGKIINIENDIGLMRGEYRSPSRPHCISRSSEPGKRLLQKIDNMCLNGWDCLNEPCDNLWCVLAPKDLACEYEKYLEEKEIAFLEQWRQVFLENDINNKIISDPHDELDEICSNNTRSKKNRKRSKKKSIRKSRK</sequence>
<evidence type="ECO:0000313" key="2">
    <source>
        <dbReference type="EMBL" id="AVG45961.1"/>
    </source>
</evidence>
<organismHost>
    <name type="scientific">Acanthamoeba polyphaga</name>
    <name type="common">Amoeba</name>
    <dbReference type="NCBI Taxonomy" id="5757"/>
</organismHost>
<dbReference type="EMBL" id="MG602507">
    <property type="protein sequence ID" value="AVG45961.1"/>
    <property type="molecule type" value="Genomic_DNA"/>
</dbReference>
<feature type="region of interest" description="Disordered" evidence="1">
    <location>
        <begin position="379"/>
        <end position="403"/>
    </location>
</feature>
<reference evidence="2" key="1">
    <citation type="journal article" date="2017" name="Front. Microbiol.">
        <title>Genome Characterization of the First Mimiviruses of Lineage C Isolated in Brazil.</title>
        <authorList>
            <person name="Assis F.L."/>
            <person name="Franco-Luiz A.P.M."/>
            <person name="Dos Santos R.N."/>
            <person name="Campos F.S."/>
            <person name="Dornas F.P."/>
            <person name="Borato P.V.M."/>
            <person name="Franco A.C."/>
            <person name="Abrahao J.S."/>
            <person name="Colson P."/>
            <person name="Scola B."/>
        </authorList>
    </citation>
    <scope>NUCLEOTIDE SEQUENCE [LARGE SCALE GENOMIC DNA]</scope>
</reference>
<dbReference type="Pfam" id="PF19073">
    <property type="entry name" value="DUF5769"/>
    <property type="match status" value="1"/>
</dbReference>
<evidence type="ECO:0000256" key="1">
    <source>
        <dbReference type="SAM" id="MobiDB-lite"/>
    </source>
</evidence>
<accession>A0A2L2DIG5</accession>
<feature type="compositionally biased region" description="Basic residues" evidence="1">
    <location>
        <begin position="385"/>
        <end position="403"/>
    </location>
</feature>
<protein>
    <submittedName>
        <fullName evidence="2">Uncharacterized protein</fullName>
    </submittedName>
</protein>
<dbReference type="InterPro" id="IPR043908">
    <property type="entry name" value="DUF5769"/>
</dbReference>